<dbReference type="AlphaFoldDB" id="A0A7X1KC86"/>
<keyword evidence="8" id="KW-1185">Reference proteome</keyword>
<comment type="subcellular location">
    <subcellularLocation>
        <location evidence="1">Cell outer membrane</location>
    </subcellularLocation>
</comment>
<evidence type="ECO:0000259" key="6">
    <source>
        <dbReference type="Pfam" id="PF14905"/>
    </source>
</evidence>
<dbReference type="PANTHER" id="PTHR40980:SF3">
    <property type="entry name" value="TONB-DEPENDENT RECEPTOR-LIKE BETA-BARREL DOMAIN-CONTAINING PROTEIN"/>
    <property type="match status" value="1"/>
</dbReference>
<dbReference type="Gene3D" id="2.40.170.20">
    <property type="entry name" value="TonB-dependent receptor, beta-barrel domain"/>
    <property type="match status" value="1"/>
</dbReference>
<dbReference type="EMBL" id="JACLAU010000013">
    <property type="protein sequence ID" value="MBC2652008.1"/>
    <property type="molecule type" value="Genomic_DNA"/>
</dbReference>
<dbReference type="InterPro" id="IPR036942">
    <property type="entry name" value="Beta-barrel_TonB_sf"/>
</dbReference>
<dbReference type="Pfam" id="PF14905">
    <property type="entry name" value="OMP_b-brl_3"/>
    <property type="match status" value="1"/>
</dbReference>
<keyword evidence="2" id="KW-0472">Membrane</keyword>
<feature type="domain" description="Outer membrane protein beta-barrel" evidence="6">
    <location>
        <begin position="541"/>
        <end position="837"/>
    </location>
</feature>
<evidence type="ECO:0000256" key="1">
    <source>
        <dbReference type="ARBA" id="ARBA00004442"/>
    </source>
</evidence>
<reference evidence="7 8" key="1">
    <citation type="submission" date="2020-08" db="EMBL/GenBank/DDBJ databases">
        <title>The genome sequence of Novosphingobium flavum 4Y4.</title>
        <authorList>
            <person name="Liu Y."/>
        </authorList>
    </citation>
    <scope>NUCLEOTIDE SEQUENCE [LARGE SCALE GENOMIC DNA]</scope>
    <source>
        <strain evidence="7 8">4Y4</strain>
    </source>
</reference>
<feature type="signal peptide" evidence="4">
    <location>
        <begin position="1"/>
        <end position="31"/>
    </location>
</feature>
<organism evidence="7 8">
    <name type="scientific">Novosphingobium aerophilum</name>
    <dbReference type="NCBI Taxonomy" id="2839843"/>
    <lineage>
        <taxon>Bacteria</taxon>
        <taxon>Pseudomonadati</taxon>
        <taxon>Pseudomonadota</taxon>
        <taxon>Alphaproteobacteria</taxon>
        <taxon>Sphingomonadales</taxon>
        <taxon>Sphingomonadaceae</taxon>
        <taxon>Novosphingobium</taxon>
    </lineage>
</organism>
<name>A0A7X1KC86_9SPHN</name>
<evidence type="ECO:0000313" key="7">
    <source>
        <dbReference type="EMBL" id="MBC2652008.1"/>
    </source>
</evidence>
<dbReference type="InterPro" id="IPR010104">
    <property type="entry name" value="TonB_rcpt_bac"/>
</dbReference>
<evidence type="ECO:0000256" key="2">
    <source>
        <dbReference type="ARBA" id="ARBA00023136"/>
    </source>
</evidence>
<keyword evidence="7" id="KW-0675">Receptor</keyword>
<dbReference type="CDD" id="cd01347">
    <property type="entry name" value="ligand_gated_channel"/>
    <property type="match status" value="1"/>
</dbReference>
<protein>
    <submittedName>
        <fullName evidence="7">TonB-dependent receptor</fullName>
    </submittedName>
</protein>
<dbReference type="SUPFAM" id="SSF56935">
    <property type="entry name" value="Porins"/>
    <property type="match status" value="1"/>
</dbReference>
<feature type="chain" id="PRO_5030679789" evidence="4">
    <location>
        <begin position="32"/>
        <end position="917"/>
    </location>
</feature>
<dbReference type="InterPro" id="IPR012910">
    <property type="entry name" value="Plug_dom"/>
</dbReference>
<evidence type="ECO:0000256" key="3">
    <source>
        <dbReference type="ARBA" id="ARBA00023237"/>
    </source>
</evidence>
<dbReference type="Pfam" id="PF07715">
    <property type="entry name" value="Plug"/>
    <property type="match status" value="1"/>
</dbReference>
<evidence type="ECO:0000256" key="4">
    <source>
        <dbReference type="SAM" id="SignalP"/>
    </source>
</evidence>
<dbReference type="InterPro" id="IPR041700">
    <property type="entry name" value="OMP_b-brl_3"/>
</dbReference>
<dbReference type="GO" id="GO:0009279">
    <property type="term" value="C:cell outer membrane"/>
    <property type="evidence" value="ECO:0007669"/>
    <property type="project" value="UniProtKB-SubCell"/>
</dbReference>
<sequence length="917" mass="99182">MALRTRYSGGFGVSAIALAAAAFMLPMAAQAQTAPAKEGAGEGAGEAAAEEGIVVTGIRAAITSSAAQKRLNTSIVEVISAEDLGKLPDMSIAESLSRLPGFTTQRLDGRANVASIRGLGPDFTTTLLNGREQVSINNNRGVELDQYPAELLNGATVYKTPDAMLIGQALGGTVDMKTIRPLAYGRTSTVITARGEINSLKQLNPDISRKGYRVNVFHVGQNADKTIGWAIGYARMQSPIQEQRWNAWGYPDLNATTKVIGGAKPYVKSNELKRDGLMGVLEFEPNDRFHTTFDGYWSKFNDKQRLRGIELPLQWSGAQLQPGFTTQNGLVTAGRYNGVEAVMRNDVVNRDAEIFAVGNNTRFKATDTLTFEVDLSYSKVTRTEQNLEIYLGTGRGGGVGATDSLGFTMPASGGVITFAPTLNYADPALFTITDPQGWNSCGGTVPNCQDGFINRPRVTDRLKAIRLQAIKSLGGFFDTVTVGANYSDRRKQLIDEGFVLTNKNYPASPAVPSSYLFAPVSLGFIGIPGMVSFDSWRYYNDGNYKLTSEALWTPSRLTNSYVVREKVLTGYIQGNILSGGLKGNVGLQIVHTNQSADGYRAYNPGSGTISNAISDGDKYTNVLPSLNLSYEIAPETMVRFAAARVLARARMDRLNPGVSASFNLANNVPGANINRSPWSGTVGNAKLRPLLANSVDLALERYFGKGGYVSAGAFYKQLDGWVYRQDNLFDFTGTPTPGNVTPTFNQGIVSQWLNGTRKGKMFGFEVSGSLPFATFSEALDGFGVLASASYSESEVREGNSPPISIPGLSSWVINGTAYYEKNGFQVRASARYRSKFLAEVSGLSLARELQMAAGETIVDAQIGYTFQSGSLEGLGILLQGTNLTNAPFKTFLNNDERQVRDFQRYGRNLMLGVTYKF</sequence>
<keyword evidence="3" id="KW-0998">Cell outer membrane</keyword>
<proteinExistence type="predicted"/>
<dbReference type="Gene3D" id="2.170.130.10">
    <property type="entry name" value="TonB-dependent receptor, plug domain"/>
    <property type="match status" value="1"/>
</dbReference>
<dbReference type="NCBIfam" id="TIGR01782">
    <property type="entry name" value="TonB-Xanth-Caul"/>
    <property type="match status" value="1"/>
</dbReference>
<dbReference type="RefSeq" id="WP_185683429.1">
    <property type="nucleotide sequence ID" value="NZ_JACLAU010000013.1"/>
</dbReference>
<keyword evidence="4" id="KW-0732">Signal</keyword>
<evidence type="ECO:0000313" key="8">
    <source>
        <dbReference type="Proteomes" id="UP000520156"/>
    </source>
</evidence>
<gene>
    <name evidence="7" type="ORF">H7F49_09855</name>
</gene>
<dbReference type="InterPro" id="IPR037066">
    <property type="entry name" value="Plug_dom_sf"/>
</dbReference>
<dbReference type="PANTHER" id="PTHR40980">
    <property type="entry name" value="PLUG DOMAIN-CONTAINING PROTEIN"/>
    <property type="match status" value="1"/>
</dbReference>
<accession>A0A7X1KC86</accession>
<feature type="domain" description="TonB-dependent receptor plug" evidence="5">
    <location>
        <begin position="72"/>
        <end position="173"/>
    </location>
</feature>
<evidence type="ECO:0000259" key="5">
    <source>
        <dbReference type="Pfam" id="PF07715"/>
    </source>
</evidence>
<comment type="caution">
    <text evidence="7">The sequence shown here is derived from an EMBL/GenBank/DDBJ whole genome shotgun (WGS) entry which is preliminary data.</text>
</comment>
<dbReference type="Proteomes" id="UP000520156">
    <property type="component" value="Unassembled WGS sequence"/>
</dbReference>